<evidence type="ECO:0000259" key="1">
    <source>
        <dbReference type="PROSITE" id="PS51677"/>
    </source>
</evidence>
<proteinExistence type="predicted"/>
<comment type="caution">
    <text evidence="2">The sequence shown here is derived from an EMBL/GenBank/DDBJ whole genome shotgun (WGS) entry which is preliminary data.</text>
</comment>
<name>A0ABT8HX07_9BACL</name>
<dbReference type="PANTHER" id="PTHR10587:SF125">
    <property type="entry name" value="POLYSACCHARIDE DEACETYLASE YHEN-RELATED"/>
    <property type="match status" value="1"/>
</dbReference>
<feature type="domain" description="NodB homology" evidence="1">
    <location>
        <begin position="29"/>
        <end position="215"/>
    </location>
</feature>
<dbReference type="EMBL" id="JAUHTR010000005">
    <property type="protein sequence ID" value="MDN4525020.1"/>
    <property type="molecule type" value="Genomic_DNA"/>
</dbReference>
<dbReference type="PANTHER" id="PTHR10587">
    <property type="entry name" value="GLYCOSYL TRANSFERASE-RELATED"/>
    <property type="match status" value="1"/>
</dbReference>
<organism evidence="2 3">
    <name type="scientific">Fictibacillus fluitans</name>
    <dbReference type="NCBI Taxonomy" id="3058422"/>
    <lineage>
        <taxon>Bacteria</taxon>
        <taxon>Bacillati</taxon>
        <taxon>Bacillota</taxon>
        <taxon>Bacilli</taxon>
        <taxon>Bacillales</taxon>
        <taxon>Fictibacillaceae</taxon>
        <taxon>Fictibacillus</taxon>
    </lineage>
</organism>
<keyword evidence="3" id="KW-1185">Reference proteome</keyword>
<dbReference type="InterPro" id="IPR011330">
    <property type="entry name" value="Glyco_hydro/deAcase_b/a-brl"/>
</dbReference>
<dbReference type="Gene3D" id="3.20.20.370">
    <property type="entry name" value="Glycoside hydrolase/deacetylase"/>
    <property type="match status" value="1"/>
</dbReference>
<dbReference type="RefSeq" id="WP_301166063.1">
    <property type="nucleotide sequence ID" value="NZ_JAUHTR010000005.1"/>
</dbReference>
<evidence type="ECO:0000313" key="3">
    <source>
        <dbReference type="Proteomes" id="UP001172721"/>
    </source>
</evidence>
<sequence length="233" mass="27065">MIRRRAAIKQKNSVMSADNRMENRFGKNKDVYLTFDDGPNGEMDSILDILKTKKVKGTFFLVEPNIKEYPEAVLRLIEEGHYPALHSVTHDKKMLYEGNPLNVAEEMRQTQKTLYELTGVTSHLTRAPFGSHPYMNEDLRNGLVQYNMKMWDWNADTVDWKHQETEPEKIIENAVKGMDALEEGPVVILLHVTKGTASVLSRLIDRINREGVSFRAYDPEQHFTMNFWHDKRL</sequence>
<reference evidence="2" key="1">
    <citation type="submission" date="2023-07" db="EMBL/GenBank/DDBJ databases">
        <title>Fictibacillus sp. isolated from freshwater pond.</title>
        <authorList>
            <person name="Kirdat K."/>
            <person name="Bhat A."/>
            <person name="Mourya A."/>
            <person name="Yadav A."/>
        </authorList>
    </citation>
    <scope>NUCLEOTIDE SEQUENCE</scope>
    <source>
        <strain evidence="2">NE201</strain>
    </source>
</reference>
<dbReference type="InterPro" id="IPR050248">
    <property type="entry name" value="Polysacc_deacetylase_ArnD"/>
</dbReference>
<protein>
    <submittedName>
        <fullName evidence="2">Polysaccharide deacetylase family protein</fullName>
    </submittedName>
</protein>
<dbReference type="SUPFAM" id="SSF88713">
    <property type="entry name" value="Glycoside hydrolase/deacetylase"/>
    <property type="match status" value="1"/>
</dbReference>
<dbReference type="Pfam" id="PF01522">
    <property type="entry name" value="Polysacc_deac_1"/>
    <property type="match status" value="1"/>
</dbReference>
<dbReference type="InterPro" id="IPR002509">
    <property type="entry name" value="NODB_dom"/>
</dbReference>
<dbReference type="PROSITE" id="PS51677">
    <property type="entry name" value="NODB"/>
    <property type="match status" value="1"/>
</dbReference>
<gene>
    <name evidence="2" type="ORF">QYB97_11060</name>
</gene>
<accession>A0ABT8HX07</accession>
<evidence type="ECO:0000313" key="2">
    <source>
        <dbReference type="EMBL" id="MDN4525020.1"/>
    </source>
</evidence>
<dbReference type="Proteomes" id="UP001172721">
    <property type="component" value="Unassembled WGS sequence"/>
</dbReference>